<keyword evidence="9" id="KW-0119">Carbohydrate metabolism</keyword>
<dbReference type="PANTHER" id="PTHR43101:SF1">
    <property type="entry name" value="BETA-FRUCTOSIDASE"/>
    <property type="match status" value="1"/>
</dbReference>
<dbReference type="InterPro" id="IPR013148">
    <property type="entry name" value="Glyco_hydro_32_N"/>
</dbReference>
<feature type="domain" description="Glycosyl hydrolase family 32 N-terminal" evidence="10">
    <location>
        <begin position="34"/>
        <end position="339"/>
    </location>
</feature>
<dbReference type="PANTHER" id="PTHR43101">
    <property type="entry name" value="BETA-FRUCTOSIDASE"/>
    <property type="match status" value="1"/>
</dbReference>
<dbReference type="InterPro" id="IPR051214">
    <property type="entry name" value="GH32_Enzymes"/>
</dbReference>
<evidence type="ECO:0000256" key="2">
    <source>
        <dbReference type="ARBA" id="ARBA00009902"/>
    </source>
</evidence>
<evidence type="ECO:0000313" key="12">
    <source>
        <dbReference type="EMBL" id="HCS93852.1"/>
    </source>
</evidence>
<dbReference type="Proteomes" id="UP000262195">
    <property type="component" value="Unassembled WGS sequence"/>
</dbReference>
<comment type="pathway">
    <text evidence="1 9">Glycan biosynthesis; sucrose metabolism.</text>
</comment>
<keyword evidence="9" id="KW-0963">Cytoplasm</keyword>
<comment type="subcellular location">
    <subcellularLocation>
        <location evidence="9">Cytoplasm</location>
    </subcellularLocation>
</comment>
<dbReference type="Pfam" id="PF08244">
    <property type="entry name" value="Glyco_hydro_32C"/>
    <property type="match status" value="1"/>
</dbReference>
<name>A0A3D4S5V8_9ENTE</name>
<dbReference type="GO" id="GO:0005737">
    <property type="term" value="C:cytoplasm"/>
    <property type="evidence" value="ECO:0007669"/>
    <property type="project" value="UniProtKB-SubCell"/>
</dbReference>
<evidence type="ECO:0000256" key="3">
    <source>
        <dbReference type="ARBA" id="ARBA00012758"/>
    </source>
</evidence>
<comment type="similarity">
    <text evidence="2 8">Belongs to the glycosyl hydrolase 32 family.</text>
</comment>
<dbReference type="InterPro" id="IPR013320">
    <property type="entry name" value="ConA-like_dom_sf"/>
</dbReference>
<dbReference type="InterPro" id="IPR001362">
    <property type="entry name" value="Glyco_hydro_32"/>
</dbReference>
<dbReference type="SMART" id="SM00640">
    <property type="entry name" value="Glyco_32"/>
    <property type="match status" value="1"/>
</dbReference>
<gene>
    <name evidence="12" type="ORF">DIW15_03985</name>
</gene>
<dbReference type="InterPro" id="IPR023296">
    <property type="entry name" value="Glyco_hydro_beta-prop_sf"/>
</dbReference>
<dbReference type="GO" id="GO:0005985">
    <property type="term" value="P:sucrose metabolic process"/>
    <property type="evidence" value="ECO:0007669"/>
    <property type="project" value="UniProtKB-UniPathway"/>
</dbReference>
<evidence type="ECO:0000259" key="10">
    <source>
        <dbReference type="Pfam" id="PF00251"/>
    </source>
</evidence>
<comment type="catalytic activity">
    <reaction evidence="8">
        <text>Hydrolysis of terminal non-reducing beta-D-fructofuranoside residues in beta-D-fructofuranosides.</text>
        <dbReference type="EC" id="3.2.1.26"/>
    </reaction>
</comment>
<dbReference type="SUPFAM" id="SSF49899">
    <property type="entry name" value="Concanavalin A-like lectins/glucanases"/>
    <property type="match status" value="1"/>
</dbReference>
<reference evidence="12 13" key="1">
    <citation type="journal article" date="2018" name="Nat. Biotechnol.">
        <title>A standardized bacterial taxonomy based on genome phylogeny substantially revises the tree of life.</title>
        <authorList>
            <person name="Parks D.H."/>
            <person name="Chuvochina M."/>
            <person name="Waite D.W."/>
            <person name="Rinke C."/>
            <person name="Skarshewski A."/>
            <person name="Chaumeil P.A."/>
            <person name="Hugenholtz P."/>
        </authorList>
    </citation>
    <scope>NUCLEOTIDE SEQUENCE [LARGE SCALE GENOMIC DNA]</scope>
    <source>
        <strain evidence="12">UBA11306</strain>
    </source>
</reference>
<dbReference type="Pfam" id="PF00251">
    <property type="entry name" value="Glyco_hydro_32N"/>
    <property type="match status" value="1"/>
</dbReference>
<dbReference type="Gene3D" id="2.60.120.560">
    <property type="entry name" value="Exo-inulinase, domain 1"/>
    <property type="match status" value="1"/>
</dbReference>
<keyword evidence="6 8" id="KW-0326">Glycosidase</keyword>
<evidence type="ECO:0000313" key="13">
    <source>
        <dbReference type="Proteomes" id="UP000262195"/>
    </source>
</evidence>
<dbReference type="AlphaFoldDB" id="A0A3D4S5V8"/>
<evidence type="ECO:0000259" key="11">
    <source>
        <dbReference type="Pfam" id="PF08244"/>
    </source>
</evidence>
<comment type="caution">
    <text evidence="12">The sequence shown here is derived from an EMBL/GenBank/DDBJ whole genome shotgun (WGS) entry which is preliminary data.</text>
</comment>
<dbReference type="InterPro" id="IPR013189">
    <property type="entry name" value="Glyco_hydro_32_C"/>
</dbReference>
<dbReference type="Gene3D" id="2.115.10.20">
    <property type="entry name" value="Glycosyl hydrolase domain, family 43"/>
    <property type="match status" value="1"/>
</dbReference>
<dbReference type="STRING" id="1121105.GCA_000421665_01583"/>
<dbReference type="UniPathway" id="UPA00238"/>
<proteinExistence type="inferred from homology"/>
<dbReference type="CDD" id="cd08996">
    <property type="entry name" value="GH32_FFase"/>
    <property type="match status" value="1"/>
</dbReference>
<accession>A0A3D4S5V8</accession>
<organism evidence="12 13">
    <name type="scientific">Bavariicoccus seileri</name>
    <dbReference type="NCBI Taxonomy" id="549685"/>
    <lineage>
        <taxon>Bacteria</taxon>
        <taxon>Bacillati</taxon>
        <taxon>Bacillota</taxon>
        <taxon>Bacilli</taxon>
        <taxon>Lactobacillales</taxon>
        <taxon>Enterococcaceae</taxon>
        <taxon>Bavariicoccus</taxon>
    </lineage>
</organism>
<keyword evidence="5 8" id="KW-0378">Hydrolase</keyword>
<evidence type="ECO:0000256" key="6">
    <source>
        <dbReference type="ARBA" id="ARBA00023295"/>
    </source>
</evidence>
<dbReference type="SUPFAM" id="SSF75005">
    <property type="entry name" value="Arabinanase/levansucrase/invertase"/>
    <property type="match status" value="1"/>
</dbReference>
<dbReference type="EC" id="3.2.1.26" evidence="3 8"/>
<dbReference type="EMBL" id="DQHO01000025">
    <property type="protein sequence ID" value="HCS93852.1"/>
    <property type="molecule type" value="Genomic_DNA"/>
</dbReference>
<dbReference type="GO" id="GO:0004564">
    <property type="term" value="F:beta-fructofuranosidase activity"/>
    <property type="evidence" value="ECO:0007669"/>
    <property type="project" value="UniProtKB-EC"/>
</dbReference>
<comment type="function">
    <text evidence="9">Enables the bacterium to metabolize sucrose as a sole carbon source.</text>
</comment>
<evidence type="ECO:0000256" key="1">
    <source>
        <dbReference type="ARBA" id="ARBA00004914"/>
    </source>
</evidence>
<evidence type="ECO:0000256" key="8">
    <source>
        <dbReference type="RuleBase" id="RU362110"/>
    </source>
</evidence>
<evidence type="ECO:0000256" key="7">
    <source>
        <dbReference type="ARBA" id="ARBA00033367"/>
    </source>
</evidence>
<evidence type="ECO:0000256" key="4">
    <source>
        <dbReference type="ARBA" id="ARBA00019623"/>
    </source>
</evidence>
<protein>
    <recommendedName>
        <fullName evidence="4 8">Sucrose-6-phosphate hydrolase</fullName>
        <ecNumber evidence="3 8">3.2.1.26</ecNumber>
    </recommendedName>
    <alternativeName>
        <fullName evidence="7 9">Invertase</fullName>
    </alternativeName>
</protein>
<dbReference type="NCBIfam" id="TIGR01322">
    <property type="entry name" value="scrB_fam"/>
    <property type="match status" value="1"/>
</dbReference>
<feature type="domain" description="Glycosyl hydrolase family 32 C-terminal" evidence="11">
    <location>
        <begin position="353"/>
        <end position="493"/>
    </location>
</feature>
<evidence type="ECO:0000256" key="5">
    <source>
        <dbReference type="ARBA" id="ARBA00022801"/>
    </source>
</evidence>
<evidence type="ECO:0000256" key="9">
    <source>
        <dbReference type="RuleBase" id="RU365015"/>
    </source>
</evidence>
<sequence>MTVSTTPVNLVEKANRYIEEHKEKVIQQYRNQYHVMAPVGWINDPNGFVYYKGEYHLFYQFYPYDSAWGPMHWGHVKSTDLVHWEDLPVALAPDQPYDRSGCFSGSAIVKDDALYLMYTGHVEEEGKTYQTQCIAVSTDGVHFEKLAQNPVITEKELGDNGSKHDFRDPKVMSHGGRYYSVIATKSTEDRGRILLFESENLVTWTFKSILLEGTKEQGIMWECPDLFHLDGHDVLIMSPIQWQTQDIAYTNISSTVAFIGKVDWDKGVFKVTSYQEIDSGMDFYAPQTCEDAAGRRLMIAWMQMWDRTLPTHDLGHHWAGSMTLPRELHVSDNRLIQEPVHEVYEHVTSDHYLEKVTVTTDESLHLEDVIKDQSYVKLVITVKDVKNLSIALAPKTSQPLLLTYDHSLQRFQFTREQVGHPLEGNEPGCYVSRQVAVAPTDDQLTIELFKDTSSIETFIGHQAVMTNTFYAIDQLTDFIISVEGTAVIETLQIGGIR</sequence>
<dbReference type="InterPro" id="IPR006232">
    <property type="entry name" value="Suc6P_hydrolase"/>
</dbReference>